<dbReference type="GO" id="GO:0016787">
    <property type="term" value="F:hydrolase activity"/>
    <property type="evidence" value="ECO:0007669"/>
    <property type="project" value="UniProtKB-KW"/>
</dbReference>
<dbReference type="Gene3D" id="3.40.50.1820">
    <property type="entry name" value="alpha/beta hydrolase"/>
    <property type="match status" value="1"/>
</dbReference>
<evidence type="ECO:0000256" key="1">
    <source>
        <dbReference type="SAM" id="MobiDB-lite"/>
    </source>
</evidence>
<sequence>MAVAEHGRREEARAFGAFRPEEHPRNAMSTAPSPPRPLTAAEVEAHPEFPYVTWRLEPAQKGKVAVAAGRGGPLDIAYEVHGHGPIHIVWIMGLGGFKTAWQRQTKDFSHTQADKYSSLIIDNRGVGESDKPMMRYSTSEMARDVLEVLDHIGWTEKRQLHVVGISMGGMIAQELAHLVPERIATLSLVSTASGLFNTVGFVENLRNRINLFIPRSIDNQLAHVKRNLFTDKWLESPDNHEYTKQPFPTNCDRFAAGEISKRKDPAHFNRTGFMAQAIAAGWHYKSPEQLREIADKVGRERIMVVHGTEDRMITFPHARVLIEGLEGIGEQQKGEVKKHLIDGQGHCIPIEMREEFKTWLEALITRGEELNKTSA</sequence>
<dbReference type="EMBL" id="VCHE01000263">
    <property type="protein sequence ID" value="KAB2568845.1"/>
    <property type="molecule type" value="Genomic_DNA"/>
</dbReference>
<dbReference type="AlphaFoldDB" id="A0A5N5CU34"/>
<keyword evidence="4" id="KW-1185">Reference proteome</keyword>
<evidence type="ECO:0000313" key="4">
    <source>
        <dbReference type="Proteomes" id="UP000325902"/>
    </source>
</evidence>
<dbReference type="SUPFAM" id="SSF53474">
    <property type="entry name" value="alpha/beta-Hydrolases"/>
    <property type="match status" value="1"/>
</dbReference>
<reference evidence="3 4" key="1">
    <citation type="journal article" date="2019" name="Sci. Rep.">
        <title>A multi-omics analysis of the grapevine pathogen Lasiodiplodia theobromae reveals that temperature affects the expression of virulence- and pathogenicity-related genes.</title>
        <authorList>
            <person name="Felix C."/>
            <person name="Meneses R."/>
            <person name="Goncalves M.F.M."/>
            <person name="Tilleman L."/>
            <person name="Duarte A.S."/>
            <person name="Jorrin-Novo J.V."/>
            <person name="Van de Peer Y."/>
            <person name="Deforce D."/>
            <person name="Van Nieuwerburgh F."/>
            <person name="Esteves A.C."/>
            <person name="Alves A."/>
        </authorList>
    </citation>
    <scope>NUCLEOTIDE SEQUENCE [LARGE SCALE GENOMIC DNA]</scope>
    <source>
        <strain evidence="3 4">LA-SOL3</strain>
    </source>
</reference>
<organism evidence="3 4">
    <name type="scientific">Lasiodiplodia theobromae</name>
    <dbReference type="NCBI Taxonomy" id="45133"/>
    <lineage>
        <taxon>Eukaryota</taxon>
        <taxon>Fungi</taxon>
        <taxon>Dikarya</taxon>
        <taxon>Ascomycota</taxon>
        <taxon>Pezizomycotina</taxon>
        <taxon>Dothideomycetes</taxon>
        <taxon>Dothideomycetes incertae sedis</taxon>
        <taxon>Botryosphaeriales</taxon>
        <taxon>Botryosphaeriaceae</taxon>
        <taxon>Lasiodiplodia</taxon>
    </lineage>
</organism>
<dbReference type="OrthoDB" id="19657at2759"/>
<evidence type="ECO:0000313" key="3">
    <source>
        <dbReference type="EMBL" id="KAB2568845.1"/>
    </source>
</evidence>
<evidence type="ECO:0000259" key="2">
    <source>
        <dbReference type="Pfam" id="PF00561"/>
    </source>
</evidence>
<dbReference type="PANTHER" id="PTHR43433">
    <property type="entry name" value="HYDROLASE, ALPHA/BETA FOLD FAMILY PROTEIN"/>
    <property type="match status" value="1"/>
</dbReference>
<dbReference type="Proteomes" id="UP000325902">
    <property type="component" value="Unassembled WGS sequence"/>
</dbReference>
<comment type="caution">
    <text evidence="3">The sequence shown here is derived from an EMBL/GenBank/DDBJ whole genome shotgun (WGS) entry which is preliminary data.</text>
</comment>
<gene>
    <name evidence="3" type="primary">rutD_1</name>
    <name evidence="3" type="ORF">DBV05_g12475</name>
</gene>
<feature type="compositionally biased region" description="Basic and acidic residues" evidence="1">
    <location>
        <begin position="1"/>
        <end position="25"/>
    </location>
</feature>
<dbReference type="Pfam" id="PF00561">
    <property type="entry name" value="Abhydrolase_1"/>
    <property type="match status" value="1"/>
</dbReference>
<keyword evidence="3" id="KW-0378">Hydrolase</keyword>
<dbReference type="InterPro" id="IPR050471">
    <property type="entry name" value="AB_hydrolase"/>
</dbReference>
<dbReference type="InterPro" id="IPR000073">
    <property type="entry name" value="AB_hydrolase_1"/>
</dbReference>
<name>A0A5N5CU34_9PEZI</name>
<proteinExistence type="predicted"/>
<dbReference type="InterPro" id="IPR029058">
    <property type="entry name" value="AB_hydrolase_fold"/>
</dbReference>
<dbReference type="PANTHER" id="PTHR43433:SF5">
    <property type="entry name" value="AB HYDROLASE-1 DOMAIN-CONTAINING PROTEIN"/>
    <property type="match status" value="1"/>
</dbReference>
<protein>
    <submittedName>
        <fullName evidence="3">Putative aminoacrylate hydrolase RutD</fullName>
    </submittedName>
</protein>
<feature type="domain" description="AB hydrolase-1" evidence="2">
    <location>
        <begin position="87"/>
        <end position="351"/>
    </location>
</feature>
<feature type="region of interest" description="Disordered" evidence="1">
    <location>
        <begin position="1"/>
        <end position="38"/>
    </location>
</feature>
<accession>A0A5N5CU34</accession>